<dbReference type="GO" id="GO:0004866">
    <property type="term" value="F:endopeptidase inhibitor activity"/>
    <property type="evidence" value="ECO:0007669"/>
    <property type="project" value="InterPro"/>
</dbReference>
<comment type="caution">
    <text evidence="3">The sequence shown here is derived from an EMBL/GenBank/DDBJ whole genome shotgun (WGS) entry which is preliminary data.</text>
</comment>
<evidence type="ECO:0000313" key="3">
    <source>
        <dbReference type="EMBL" id="KAK2704572.1"/>
    </source>
</evidence>
<gene>
    <name evidence="3" type="ORF">QYM36_016835</name>
</gene>
<protein>
    <recommendedName>
        <fullName evidence="5">Proteasome inhibitor PI31 subunit</fullName>
    </recommendedName>
</protein>
<dbReference type="PANTHER" id="PTHR13266:SF1">
    <property type="entry name" value="PROTEASOME INHIBITOR PI31 SUBUNIT"/>
    <property type="match status" value="1"/>
</dbReference>
<dbReference type="PANTHER" id="PTHR13266">
    <property type="entry name" value="PROTEASOME INHIBITOR"/>
    <property type="match status" value="1"/>
</dbReference>
<evidence type="ECO:0000256" key="1">
    <source>
        <dbReference type="ARBA" id="ARBA00006405"/>
    </source>
</evidence>
<sequence length="265" mass="29608">MEFKFILELLFKSATLKSRADALLLLVNAKLIETGCHFEVGDETTVVPPGNWNEGEVYDLKLKYEGETLLLKGVKTEEELFVNLHLQSGDNGIDASVAFRLDEATDDYSRLNEAFHHRDLLVARIEKDVIQPLFKKKEKAQLPKVVSSGGPKSPPRDPLRVERGPSQRDDRWSYGRGDLDPTGRSRGGMIMDPFGRGRPDWEGSHGLPRGAVPPGARFDPVGPMNPDEVTPPFEMPRRREPPRGMGMPDPDHMRMPGFGDGHGFI</sequence>
<organism evidence="3 4">
    <name type="scientific">Artemia franciscana</name>
    <name type="common">Brine shrimp</name>
    <name type="synonym">Artemia sanfranciscana</name>
    <dbReference type="NCBI Taxonomy" id="6661"/>
    <lineage>
        <taxon>Eukaryota</taxon>
        <taxon>Metazoa</taxon>
        <taxon>Ecdysozoa</taxon>
        <taxon>Arthropoda</taxon>
        <taxon>Crustacea</taxon>
        <taxon>Branchiopoda</taxon>
        <taxon>Anostraca</taxon>
        <taxon>Artemiidae</taxon>
        <taxon>Artemia</taxon>
    </lineage>
</organism>
<evidence type="ECO:0008006" key="5">
    <source>
        <dbReference type="Google" id="ProtNLM"/>
    </source>
</evidence>
<dbReference type="Gene3D" id="3.40.1000.30">
    <property type="match status" value="1"/>
</dbReference>
<dbReference type="EMBL" id="JAVRJZ010000021">
    <property type="protein sequence ID" value="KAK2704572.1"/>
    <property type="molecule type" value="Genomic_DNA"/>
</dbReference>
<name>A0AA88HG17_ARTSF</name>
<dbReference type="AlphaFoldDB" id="A0AA88HG17"/>
<feature type="region of interest" description="Disordered" evidence="2">
    <location>
        <begin position="140"/>
        <end position="265"/>
    </location>
</feature>
<proteinExistence type="inferred from homology"/>
<evidence type="ECO:0000256" key="2">
    <source>
        <dbReference type="SAM" id="MobiDB-lite"/>
    </source>
</evidence>
<dbReference type="Proteomes" id="UP001187531">
    <property type="component" value="Unassembled WGS sequence"/>
</dbReference>
<dbReference type="GO" id="GO:0043161">
    <property type="term" value="P:proteasome-mediated ubiquitin-dependent protein catabolic process"/>
    <property type="evidence" value="ECO:0007669"/>
    <property type="project" value="InterPro"/>
</dbReference>
<dbReference type="EMBL" id="JAVRJZ010000021">
    <property type="protein sequence ID" value="KAK2704571.1"/>
    <property type="molecule type" value="Genomic_DNA"/>
</dbReference>
<reference evidence="3" key="1">
    <citation type="submission" date="2023-07" db="EMBL/GenBank/DDBJ databases">
        <title>Chromosome-level genome assembly of Artemia franciscana.</title>
        <authorList>
            <person name="Jo E."/>
        </authorList>
    </citation>
    <scope>NUCLEOTIDE SEQUENCE</scope>
    <source>
        <tissue evidence="3">Whole body</tissue>
    </source>
</reference>
<accession>A0AA88HG17</accession>
<evidence type="ECO:0000313" key="4">
    <source>
        <dbReference type="Proteomes" id="UP001187531"/>
    </source>
</evidence>
<feature type="compositionally biased region" description="Basic and acidic residues" evidence="2">
    <location>
        <begin position="154"/>
        <end position="183"/>
    </location>
</feature>
<dbReference type="GO" id="GO:0070628">
    <property type="term" value="F:proteasome binding"/>
    <property type="evidence" value="ECO:0007669"/>
    <property type="project" value="InterPro"/>
</dbReference>
<comment type="similarity">
    <text evidence="1">Belongs to the proteasome inhibitor PI31 family.</text>
</comment>
<dbReference type="InterPro" id="IPR045128">
    <property type="entry name" value="PI31-like"/>
</dbReference>
<keyword evidence="4" id="KW-1185">Reference proteome</keyword>